<feature type="compositionally biased region" description="Basic and acidic residues" evidence="2">
    <location>
        <begin position="441"/>
        <end position="452"/>
    </location>
</feature>
<keyword evidence="1" id="KW-0175">Coiled coil</keyword>
<feature type="compositionally biased region" description="Low complexity" evidence="2">
    <location>
        <begin position="374"/>
        <end position="384"/>
    </location>
</feature>
<dbReference type="GO" id="GO:0036286">
    <property type="term" value="C:eisosome filament"/>
    <property type="evidence" value="ECO:0007669"/>
    <property type="project" value="TreeGrafter"/>
</dbReference>
<feature type="region of interest" description="Disordered" evidence="2">
    <location>
        <begin position="416"/>
        <end position="458"/>
    </location>
</feature>
<dbReference type="PANTHER" id="PTHR31962:SF6">
    <property type="entry name" value="EISOSOME COMPONENT PIL1-DOMAIN-CONTAINING PROTEIN"/>
    <property type="match status" value="1"/>
</dbReference>
<protein>
    <submittedName>
        <fullName evidence="3">Lsp1p</fullName>
    </submittedName>
</protein>
<accession>A0A8H4AQJ9</accession>
<feature type="compositionally biased region" description="Basic and acidic residues" evidence="2">
    <location>
        <begin position="422"/>
        <end position="432"/>
    </location>
</feature>
<gene>
    <name evidence="3" type="ORF">F8M41_015615</name>
</gene>
<evidence type="ECO:0000256" key="1">
    <source>
        <dbReference type="SAM" id="Coils"/>
    </source>
</evidence>
<feature type="coiled-coil region" evidence="1">
    <location>
        <begin position="133"/>
        <end position="160"/>
    </location>
</feature>
<dbReference type="OrthoDB" id="5599269at2759"/>
<dbReference type="InterPro" id="IPR028245">
    <property type="entry name" value="PIL1/LSP1"/>
</dbReference>
<evidence type="ECO:0000256" key="2">
    <source>
        <dbReference type="SAM" id="MobiDB-lite"/>
    </source>
</evidence>
<dbReference type="AlphaFoldDB" id="A0A8H4AQJ9"/>
<dbReference type="GO" id="GO:0006897">
    <property type="term" value="P:endocytosis"/>
    <property type="evidence" value="ECO:0007669"/>
    <property type="project" value="TreeGrafter"/>
</dbReference>
<reference evidence="3 4" key="1">
    <citation type="journal article" date="2019" name="Environ. Microbiol.">
        <title>At the nexus of three kingdoms: the genome of the mycorrhizal fungus Gigaspora margarita provides insights into plant, endobacterial and fungal interactions.</title>
        <authorList>
            <person name="Venice F."/>
            <person name="Ghignone S."/>
            <person name="Salvioli di Fossalunga A."/>
            <person name="Amselem J."/>
            <person name="Novero M."/>
            <person name="Xianan X."/>
            <person name="Sedzielewska Toro K."/>
            <person name="Morin E."/>
            <person name="Lipzen A."/>
            <person name="Grigoriev I.V."/>
            <person name="Henrissat B."/>
            <person name="Martin F.M."/>
            <person name="Bonfante P."/>
        </authorList>
    </citation>
    <scope>NUCLEOTIDE SEQUENCE [LARGE SCALE GENOMIC DNA]</scope>
    <source>
        <strain evidence="3 4">BEG34</strain>
    </source>
</reference>
<proteinExistence type="predicted"/>
<dbReference type="Gene3D" id="1.20.1270.60">
    <property type="entry name" value="Arfaptin homology (AH) domain/BAR domain"/>
    <property type="match status" value="1"/>
</dbReference>
<keyword evidence="4" id="KW-1185">Reference proteome</keyword>
<dbReference type="GO" id="GO:0008289">
    <property type="term" value="F:lipid binding"/>
    <property type="evidence" value="ECO:0007669"/>
    <property type="project" value="TreeGrafter"/>
</dbReference>
<dbReference type="PANTHER" id="PTHR31962">
    <property type="entry name" value="SPHINGOLIPID LONG CHAIN BASE-RESPONSIVE PROTEIN PIL1"/>
    <property type="match status" value="1"/>
</dbReference>
<evidence type="ECO:0000313" key="3">
    <source>
        <dbReference type="EMBL" id="KAF0522015.1"/>
    </source>
</evidence>
<feature type="compositionally biased region" description="Polar residues" evidence="2">
    <location>
        <begin position="246"/>
        <end position="309"/>
    </location>
</feature>
<dbReference type="Pfam" id="PF13805">
    <property type="entry name" value="Pil1"/>
    <property type="match status" value="1"/>
</dbReference>
<organism evidence="3 4">
    <name type="scientific">Gigaspora margarita</name>
    <dbReference type="NCBI Taxonomy" id="4874"/>
    <lineage>
        <taxon>Eukaryota</taxon>
        <taxon>Fungi</taxon>
        <taxon>Fungi incertae sedis</taxon>
        <taxon>Mucoromycota</taxon>
        <taxon>Glomeromycotina</taxon>
        <taxon>Glomeromycetes</taxon>
        <taxon>Diversisporales</taxon>
        <taxon>Gigasporaceae</taxon>
        <taxon>Gigaspora</taxon>
    </lineage>
</organism>
<dbReference type="EMBL" id="WTPW01000330">
    <property type="protein sequence ID" value="KAF0522015.1"/>
    <property type="molecule type" value="Genomic_DNA"/>
</dbReference>
<dbReference type="GO" id="GO:0070941">
    <property type="term" value="P:eisosome assembly"/>
    <property type="evidence" value="ECO:0007669"/>
    <property type="project" value="TreeGrafter"/>
</dbReference>
<feature type="region of interest" description="Disordered" evidence="2">
    <location>
        <begin position="246"/>
        <end position="331"/>
    </location>
</feature>
<comment type="caution">
    <text evidence="3">The sequence shown here is derived from an EMBL/GenBank/DDBJ whole genome shotgun (WGS) entry which is preliminary data.</text>
</comment>
<dbReference type="InterPro" id="IPR027267">
    <property type="entry name" value="AH/BAR_dom_sf"/>
</dbReference>
<feature type="compositionally biased region" description="Basic and acidic residues" evidence="2">
    <location>
        <begin position="310"/>
        <end position="322"/>
    </location>
</feature>
<dbReference type="GO" id="GO:0005886">
    <property type="term" value="C:plasma membrane"/>
    <property type="evidence" value="ECO:0007669"/>
    <property type="project" value="TreeGrafter"/>
</dbReference>
<sequence length="458" mass="51645">MKALRDVTRTITSAQSFVNNDTKHLNKLIASERGVWHAFSTLAYDQNEAAKYLSVWGKSEDVDLTDVTEKVSYLITKLSEAEGVLANHYSQYRSHLKEIRLREDSMREQRAKKETLWSKLEKEERKSNPSKRSEAAEKRIQDYQNELDKLDKDTLEAETSLADFKRKELHGALTAQFDAFLEFGEKLVIISKHCKKIIDQIPVNETRPGEPREQYRGKEITKQAVADAKQALENWALPNENTLNYLTRPRTTISDDSTDDPLSTQKTNFSTPPQDALNSENTDDFSFNPSERKSLTPTFSGGISSSNTKYFEDPNEADHSDLDQTTDAEGEMSRVKGNIPLETTANSITDAAVINLIPKPPTPPPKKDVESELSDSNNNDNDNNQHVTFVNAARTVGEPTKAQFIATEQVAELSNTLEIDNDSQHIDSERLAPDSSSTRSQRKELKHVHFSDVESEIP</sequence>
<feature type="region of interest" description="Disordered" evidence="2">
    <location>
        <begin position="357"/>
        <end position="385"/>
    </location>
</feature>
<dbReference type="Proteomes" id="UP000439903">
    <property type="component" value="Unassembled WGS sequence"/>
</dbReference>
<evidence type="ECO:0000313" key="4">
    <source>
        <dbReference type="Proteomes" id="UP000439903"/>
    </source>
</evidence>
<name>A0A8H4AQJ9_GIGMA</name>